<dbReference type="CDD" id="cd00761">
    <property type="entry name" value="Glyco_tranf_GTA_type"/>
    <property type="match status" value="1"/>
</dbReference>
<evidence type="ECO:0000313" key="7">
    <source>
        <dbReference type="EMBL" id="QGM44325.1"/>
    </source>
</evidence>
<dbReference type="InterPro" id="IPR029044">
    <property type="entry name" value="Nucleotide-diphossugar_trans"/>
</dbReference>
<keyword evidence="6" id="KW-0812">Transmembrane</keyword>
<keyword evidence="6" id="KW-1133">Transmembrane helix</keyword>
<keyword evidence="3" id="KW-0328">Glycosyltransferase</keyword>
<dbReference type="Proteomes" id="UP000309061">
    <property type="component" value="Chromosome"/>
</dbReference>
<dbReference type="OrthoDB" id="9806525at2"/>
<dbReference type="PANTHER" id="PTHR43646:SF2">
    <property type="entry name" value="GLYCOSYLTRANSFERASE 2-LIKE DOMAIN-CONTAINING PROTEIN"/>
    <property type="match status" value="1"/>
</dbReference>
<dbReference type="PANTHER" id="PTHR43646">
    <property type="entry name" value="GLYCOSYLTRANSFERASE"/>
    <property type="match status" value="1"/>
</dbReference>
<keyword evidence="8" id="KW-1185">Reference proteome</keyword>
<dbReference type="AlphaFoldDB" id="A0A6B8KB65"/>
<dbReference type="Gene3D" id="3.90.550.10">
    <property type="entry name" value="Spore Coat Polysaccharide Biosynthesis Protein SpsA, Chain A"/>
    <property type="match status" value="1"/>
</dbReference>
<keyword evidence="4 7" id="KW-0808">Transferase</keyword>
<evidence type="ECO:0000313" key="8">
    <source>
        <dbReference type="Proteomes" id="UP000309061"/>
    </source>
</evidence>
<keyword evidence="2" id="KW-1003">Cell membrane</keyword>
<proteinExistence type="predicted"/>
<feature type="transmembrane region" description="Helical" evidence="6">
    <location>
        <begin position="345"/>
        <end position="365"/>
    </location>
</feature>
<evidence type="ECO:0000256" key="2">
    <source>
        <dbReference type="ARBA" id="ARBA00022475"/>
    </source>
</evidence>
<evidence type="ECO:0000256" key="5">
    <source>
        <dbReference type="ARBA" id="ARBA00023136"/>
    </source>
</evidence>
<protein>
    <submittedName>
        <fullName evidence="7">Glycosyltransferase</fullName>
    </submittedName>
</protein>
<feature type="transmembrane region" description="Helical" evidence="6">
    <location>
        <begin position="316"/>
        <end position="339"/>
    </location>
</feature>
<evidence type="ECO:0000256" key="3">
    <source>
        <dbReference type="ARBA" id="ARBA00022676"/>
    </source>
</evidence>
<reference evidence="7 8" key="1">
    <citation type="submission" date="2019-11" db="EMBL/GenBank/DDBJ databases">
        <title>The genome sequence of Methylocystis heyeri.</title>
        <authorList>
            <person name="Oshkin I.Y."/>
            <person name="Miroshnikov K."/>
            <person name="Dedysh S.N."/>
        </authorList>
    </citation>
    <scope>NUCLEOTIDE SEQUENCE [LARGE SCALE GENOMIC DNA]</scope>
    <source>
        <strain evidence="7 8">H2</strain>
    </source>
</reference>
<dbReference type="EMBL" id="CP046052">
    <property type="protein sequence ID" value="QGM44325.1"/>
    <property type="molecule type" value="Genomic_DNA"/>
</dbReference>
<dbReference type="KEGG" id="mhey:H2LOC_000635"/>
<evidence type="ECO:0000256" key="4">
    <source>
        <dbReference type="ARBA" id="ARBA00022679"/>
    </source>
</evidence>
<dbReference type="Pfam" id="PF13641">
    <property type="entry name" value="Glyco_tranf_2_3"/>
    <property type="match status" value="1"/>
</dbReference>
<evidence type="ECO:0000256" key="1">
    <source>
        <dbReference type="ARBA" id="ARBA00004236"/>
    </source>
</evidence>
<name>A0A6B8KB65_9HYPH</name>
<comment type="subcellular location">
    <subcellularLocation>
        <location evidence="1">Cell membrane</location>
    </subcellularLocation>
</comment>
<gene>
    <name evidence="7" type="ORF">H2LOC_000635</name>
</gene>
<dbReference type="GO" id="GO:0005886">
    <property type="term" value="C:plasma membrane"/>
    <property type="evidence" value="ECO:0007669"/>
    <property type="project" value="UniProtKB-SubCell"/>
</dbReference>
<accession>A0A6B8KB65</accession>
<evidence type="ECO:0000256" key="6">
    <source>
        <dbReference type="SAM" id="Phobius"/>
    </source>
</evidence>
<feature type="transmembrane region" description="Helical" evidence="6">
    <location>
        <begin position="286"/>
        <end position="309"/>
    </location>
</feature>
<sequence length="385" mass="41479">MSLMVSCAWAALVAWLIVRAIAQRNAFLALPDILAGNLEDSPNVSVVVPARNEAGNIGRCLASLAAQSYPKACLSVIVVDDHSEDETLSIAASIAETYSHVQAIGCPALPQGWKGKPHACWIGAKAAPPETEWLCFIDADVEAGPDLIAGAVCFASGEGLGLLSLAPRQELKSFAERLVMPCGFYSLAFRQDIRRLEAQDSLDASVTGQFMLIRRQAYDAVEGHAAVSHMICEDAGLARLIKQSGFRAAFRDGGRLLSTRMYTGWSRLWQGLTKNLVDMLGGQLPLLSAAFVAVTLGWAAVFVPCIVFYRWAQGDAWSCWALGPALAASAAVLGFHIAGARHFRIPLWYGLLFPLGYSMGAVIAADSVVRRRRGRVVWKGRVYSA</sequence>
<organism evidence="7 8">
    <name type="scientific">Methylocystis heyeri</name>
    <dbReference type="NCBI Taxonomy" id="391905"/>
    <lineage>
        <taxon>Bacteria</taxon>
        <taxon>Pseudomonadati</taxon>
        <taxon>Pseudomonadota</taxon>
        <taxon>Alphaproteobacteria</taxon>
        <taxon>Hyphomicrobiales</taxon>
        <taxon>Methylocystaceae</taxon>
        <taxon>Methylocystis</taxon>
    </lineage>
</organism>
<dbReference type="SUPFAM" id="SSF53448">
    <property type="entry name" value="Nucleotide-diphospho-sugar transferases"/>
    <property type="match status" value="1"/>
</dbReference>
<keyword evidence="5 6" id="KW-0472">Membrane</keyword>
<dbReference type="GO" id="GO:0016757">
    <property type="term" value="F:glycosyltransferase activity"/>
    <property type="evidence" value="ECO:0007669"/>
    <property type="project" value="UniProtKB-KW"/>
</dbReference>